<feature type="transmembrane region" description="Helical" evidence="9">
    <location>
        <begin position="318"/>
        <end position="336"/>
    </location>
</feature>
<organism evidence="13 14">
    <name type="scientific">Devosia sediminis</name>
    <dbReference type="NCBI Taxonomy" id="2798801"/>
    <lineage>
        <taxon>Bacteria</taxon>
        <taxon>Pseudomonadati</taxon>
        <taxon>Pseudomonadota</taxon>
        <taxon>Alphaproteobacteria</taxon>
        <taxon>Hyphomicrobiales</taxon>
        <taxon>Devosiaceae</taxon>
        <taxon>Devosia</taxon>
    </lineage>
</organism>
<dbReference type="SUPFAM" id="SSF81296">
    <property type="entry name" value="E set domains"/>
    <property type="match status" value="1"/>
</dbReference>
<dbReference type="Pfam" id="PF04234">
    <property type="entry name" value="CopC"/>
    <property type="match status" value="1"/>
</dbReference>
<dbReference type="GO" id="GO:0006825">
    <property type="term" value="P:copper ion transport"/>
    <property type="evidence" value="ECO:0007669"/>
    <property type="project" value="InterPro"/>
</dbReference>
<feature type="transmembrane region" description="Helical" evidence="9">
    <location>
        <begin position="277"/>
        <end position="298"/>
    </location>
</feature>
<dbReference type="GO" id="GO:0005507">
    <property type="term" value="F:copper ion binding"/>
    <property type="evidence" value="ECO:0007669"/>
    <property type="project" value="InterPro"/>
</dbReference>
<feature type="transmembrane region" description="Helical" evidence="9">
    <location>
        <begin position="390"/>
        <end position="409"/>
    </location>
</feature>
<dbReference type="Proteomes" id="UP000602124">
    <property type="component" value="Unassembled WGS sequence"/>
</dbReference>
<protein>
    <submittedName>
        <fullName evidence="13">Copper resistance protein CopC/CopD</fullName>
    </submittedName>
</protein>
<dbReference type="InterPro" id="IPR014755">
    <property type="entry name" value="Cu-Rt/internalin_Ig-like"/>
</dbReference>
<keyword evidence="8 9" id="KW-0472">Membrane</keyword>
<dbReference type="RefSeq" id="WP_198877141.1">
    <property type="nucleotide sequence ID" value="NZ_JAEKMH010000003.1"/>
</dbReference>
<keyword evidence="14" id="KW-1185">Reference proteome</keyword>
<evidence type="ECO:0000256" key="4">
    <source>
        <dbReference type="ARBA" id="ARBA00022723"/>
    </source>
</evidence>
<dbReference type="GO" id="GO:0042597">
    <property type="term" value="C:periplasmic space"/>
    <property type="evidence" value="ECO:0007669"/>
    <property type="project" value="InterPro"/>
</dbReference>
<feature type="transmembrane region" description="Helical" evidence="9">
    <location>
        <begin position="175"/>
        <end position="196"/>
    </location>
</feature>
<keyword evidence="3 9" id="KW-0812">Transmembrane</keyword>
<dbReference type="Pfam" id="PF05425">
    <property type="entry name" value="CopD"/>
    <property type="match status" value="1"/>
</dbReference>
<dbReference type="GO" id="GO:0005886">
    <property type="term" value="C:plasma membrane"/>
    <property type="evidence" value="ECO:0007669"/>
    <property type="project" value="UniProtKB-SubCell"/>
</dbReference>
<dbReference type="InterPro" id="IPR014756">
    <property type="entry name" value="Ig_E-set"/>
</dbReference>
<evidence type="ECO:0000313" key="14">
    <source>
        <dbReference type="Proteomes" id="UP000602124"/>
    </source>
</evidence>
<comment type="caution">
    <text evidence="13">The sequence shown here is derived from an EMBL/GenBank/DDBJ whole genome shotgun (WGS) entry which is preliminary data.</text>
</comment>
<dbReference type="InterPro" id="IPR032694">
    <property type="entry name" value="CopC/D"/>
</dbReference>
<comment type="subcellular location">
    <subcellularLocation>
        <location evidence="1">Cell membrane</location>
        <topology evidence="1">Multi-pass membrane protein</topology>
    </subcellularLocation>
</comment>
<evidence type="ECO:0000256" key="2">
    <source>
        <dbReference type="ARBA" id="ARBA00022475"/>
    </source>
</evidence>
<name>A0A934J091_9HYPH</name>
<gene>
    <name evidence="13" type="ORF">JEQ47_14445</name>
</gene>
<feature type="chain" id="PRO_5036759405" evidence="10">
    <location>
        <begin position="28"/>
        <end position="534"/>
    </location>
</feature>
<keyword evidence="6 9" id="KW-1133">Transmembrane helix</keyword>
<evidence type="ECO:0000256" key="3">
    <source>
        <dbReference type="ARBA" id="ARBA00022692"/>
    </source>
</evidence>
<proteinExistence type="predicted"/>
<dbReference type="AlphaFoldDB" id="A0A934J091"/>
<feature type="domain" description="CopC" evidence="11">
    <location>
        <begin position="28"/>
        <end position="119"/>
    </location>
</feature>
<dbReference type="Gene3D" id="2.60.40.1220">
    <property type="match status" value="1"/>
</dbReference>
<feature type="transmembrane region" description="Helical" evidence="9">
    <location>
        <begin position="216"/>
        <end position="239"/>
    </location>
</feature>
<reference evidence="13" key="1">
    <citation type="submission" date="2020-12" db="EMBL/GenBank/DDBJ databases">
        <title>Devosia sp. MSA67 isolated from Mo River.</title>
        <authorList>
            <person name="Ma F."/>
            <person name="Zi Z."/>
        </authorList>
    </citation>
    <scope>NUCLEOTIDE SEQUENCE</scope>
    <source>
        <strain evidence="13">MSA67</strain>
    </source>
</reference>
<evidence type="ECO:0000256" key="10">
    <source>
        <dbReference type="SAM" id="SignalP"/>
    </source>
</evidence>
<feature type="transmembrane region" description="Helical" evidence="9">
    <location>
        <begin position="147"/>
        <end position="168"/>
    </location>
</feature>
<dbReference type="PANTHER" id="PTHR34820:SF4">
    <property type="entry name" value="INNER MEMBRANE PROTEIN YEBZ"/>
    <property type="match status" value="1"/>
</dbReference>
<evidence type="ECO:0000256" key="6">
    <source>
        <dbReference type="ARBA" id="ARBA00022989"/>
    </source>
</evidence>
<evidence type="ECO:0000259" key="11">
    <source>
        <dbReference type="Pfam" id="PF04234"/>
    </source>
</evidence>
<dbReference type="InterPro" id="IPR008457">
    <property type="entry name" value="Cu-R_CopD_dom"/>
</dbReference>
<evidence type="ECO:0000256" key="7">
    <source>
        <dbReference type="ARBA" id="ARBA00023008"/>
    </source>
</evidence>
<feature type="transmembrane region" description="Helical" evidence="9">
    <location>
        <begin position="348"/>
        <end position="369"/>
    </location>
</feature>
<keyword evidence="4" id="KW-0479">Metal-binding</keyword>
<dbReference type="EMBL" id="JAEKMH010000003">
    <property type="protein sequence ID" value="MBJ3785923.1"/>
    <property type="molecule type" value="Genomic_DNA"/>
</dbReference>
<evidence type="ECO:0000256" key="8">
    <source>
        <dbReference type="ARBA" id="ARBA00023136"/>
    </source>
</evidence>
<sequence length="534" mass="55610">MLRSPVSLLAPALALLLSLFAALPALAHAQLLASNPAANALLAESPAQLELTYNEPVTALAMTLIGPDGVSADITPSTTAGATLAIPLPPSLADGTHVLSWRVISTDAHPVAGSLIFSVGHVTGAAEVAAAPTGSRATAILLWVSKALLFSALFVGVGGAVFALFAPLPHPARRLAALLALIGLVIAPLSLGLHGADALGADPDAMLGTAPWSTGFATSYGATVLALAASLALGAVALVHPRMAWLGWPAWLVGALALAMSGHAGSAAPQWLTRTAVTFHIAGILFWIGALLPIWFWLRDRRPEADNALRQFSRIIPLAVAAILVSGVTLAVIQMGPPGPAWLTPYGYLLAGKLGCLLVLFLLALWNRYRLTGSILLGELEPRLHLRRTILVELVLVLAILGLVSAWRFTPPPRGIAEADAAQAARSEPAYAHVMTDTLMVDVTAAPGRPGPVDFEIWLVDAVGDPVAPLAVEVTFAAPTLGIEPFSASATFADGFWLIQGQTIPLAGTWDVTLDIRLSRYAQNTLATQIEILP</sequence>
<keyword evidence="5 10" id="KW-0732">Signal</keyword>
<dbReference type="GO" id="GO:0046688">
    <property type="term" value="P:response to copper ion"/>
    <property type="evidence" value="ECO:0007669"/>
    <property type="project" value="InterPro"/>
</dbReference>
<evidence type="ECO:0000256" key="9">
    <source>
        <dbReference type="SAM" id="Phobius"/>
    </source>
</evidence>
<feature type="domain" description="Copper resistance protein D" evidence="12">
    <location>
        <begin position="308"/>
        <end position="407"/>
    </location>
</feature>
<evidence type="ECO:0000256" key="1">
    <source>
        <dbReference type="ARBA" id="ARBA00004651"/>
    </source>
</evidence>
<keyword evidence="2" id="KW-1003">Cell membrane</keyword>
<evidence type="ECO:0000313" key="13">
    <source>
        <dbReference type="EMBL" id="MBJ3785923.1"/>
    </source>
</evidence>
<accession>A0A934J091</accession>
<keyword evidence="7" id="KW-0186">Copper</keyword>
<feature type="transmembrane region" description="Helical" evidence="9">
    <location>
        <begin position="246"/>
        <end position="265"/>
    </location>
</feature>
<dbReference type="InterPro" id="IPR007348">
    <property type="entry name" value="CopC_dom"/>
</dbReference>
<evidence type="ECO:0000256" key="5">
    <source>
        <dbReference type="ARBA" id="ARBA00022729"/>
    </source>
</evidence>
<feature type="signal peptide" evidence="10">
    <location>
        <begin position="1"/>
        <end position="27"/>
    </location>
</feature>
<evidence type="ECO:0000259" key="12">
    <source>
        <dbReference type="Pfam" id="PF05425"/>
    </source>
</evidence>
<dbReference type="PANTHER" id="PTHR34820">
    <property type="entry name" value="INNER MEMBRANE PROTEIN YEBZ"/>
    <property type="match status" value="1"/>
</dbReference>